<name>A0A4Y9XSC0_9APHY</name>
<protein>
    <submittedName>
        <fullName evidence="4">Uncharacterized protein</fullName>
    </submittedName>
</protein>
<evidence type="ECO:0000256" key="1">
    <source>
        <dbReference type="SAM" id="MobiDB-lite"/>
    </source>
</evidence>
<feature type="region of interest" description="Disordered" evidence="1">
    <location>
        <begin position="1"/>
        <end position="24"/>
    </location>
</feature>
<evidence type="ECO:0000313" key="5">
    <source>
        <dbReference type="Proteomes" id="UP000298390"/>
    </source>
</evidence>
<dbReference type="AlphaFoldDB" id="A0A4Y9XSC0"/>
<dbReference type="InterPro" id="IPR025340">
    <property type="entry name" value="DUF4246"/>
</dbReference>
<proteinExistence type="predicted"/>
<accession>A0A4Y9XSC0</accession>
<dbReference type="Pfam" id="PF14033">
    <property type="entry name" value="DUF4246"/>
    <property type="match status" value="1"/>
</dbReference>
<dbReference type="Proteomes" id="UP000298390">
    <property type="component" value="Unassembled WGS sequence"/>
</dbReference>
<reference evidence="4 5" key="1">
    <citation type="submission" date="2019-01" db="EMBL/GenBank/DDBJ databases">
        <title>Genome sequencing of the rare red list fungi Fomitopsis rosea.</title>
        <authorList>
            <person name="Buettner E."/>
            <person name="Kellner H."/>
        </authorList>
    </citation>
    <scope>NUCLEOTIDE SEQUENCE [LARGE SCALE GENOMIC DNA]</scope>
    <source>
        <strain evidence="4 5">DSM 105464</strain>
    </source>
</reference>
<dbReference type="STRING" id="34475.A0A4Y9XSC0"/>
<gene>
    <name evidence="4" type="ORF">EVJ58_g10099</name>
</gene>
<organism evidence="4 5">
    <name type="scientific">Rhodofomes roseus</name>
    <dbReference type="NCBI Taxonomy" id="34475"/>
    <lineage>
        <taxon>Eukaryota</taxon>
        <taxon>Fungi</taxon>
        <taxon>Dikarya</taxon>
        <taxon>Basidiomycota</taxon>
        <taxon>Agaricomycotina</taxon>
        <taxon>Agaricomycetes</taxon>
        <taxon>Polyporales</taxon>
        <taxon>Rhodofomes</taxon>
    </lineage>
</organism>
<evidence type="ECO:0000259" key="3">
    <source>
        <dbReference type="Pfam" id="PF21666"/>
    </source>
</evidence>
<comment type="caution">
    <text evidence="4">The sequence shown here is derived from an EMBL/GenBank/DDBJ whole genome shotgun (WGS) entry which is preliminary data.</text>
</comment>
<dbReference type="InterPro" id="IPR049207">
    <property type="entry name" value="DUF4246_N"/>
</dbReference>
<dbReference type="PANTHER" id="PTHR33119">
    <property type="entry name" value="IFI3P"/>
    <property type="match status" value="1"/>
</dbReference>
<evidence type="ECO:0000313" key="4">
    <source>
        <dbReference type="EMBL" id="TFY52297.1"/>
    </source>
</evidence>
<dbReference type="Pfam" id="PF21666">
    <property type="entry name" value="DUF4246_N"/>
    <property type="match status" value="1"/>
</dbReference>
<dbReference type="EMBL" id="SEKV01001003">
    <property type="protein sequence ID" value="TFY52297.1"/>
    <property type="molecule type" value="Genomic_DNA"/>
</dbReference>
<dbReference type="PANTHER" id="PTHR33119:SF1">
    <property type="entry name" value="FE2OG DIOXYGENASE DOMAIN-CONTAINING PROTEIN"/>
    <property type="match status" value="1"/>
</dbReference>
<sequence>MASTDHDYSEPTQGPSPLKRYKHPFTEDPEWEYYTLEDDDPTDKDTPRTLAELRMCALSAAIRAKPNWWMKFRDEEIRAKWREEIKEQEREMPRNLQLTENMINYTMGELEAYAALRDPEAGIESGPYERIWQSDKLIPASLKAALVSAIAPLESMPDSQKDWHPGSDGKVLDVVHPSLYPVVYGRTAARDTQNLLQPRASDVAAMFRSERFQWLPSDFRVEADGAVRLLSPYINNIHPEDHRALTDVVPKVLEQAVPMFEWVLSDLARGTQLPTRLDLKGHKFPQCIWPGGVENRPEPDPETNDRFYAEHVRLRAEDRRRYQTERAQFMEDAHTKWLANRAREDEHWQEPPYPDFRPVGYLNTFLYAWLDKVGTQVWPDSKPRYEGGLGDVRKRVDLRGKTLQVIVKLANIVLTPKKPEYGGGTWHVEGMDNEAIVSTFIYYYDTENITESTLSFRNAVNEPRYHGQGDTYCMRRLYDIAANEICVQNVGQVTTKQDRCIAFPNLYQHLVSPFRLANPTRPGHRKILVFFLVDPNVTIPSATTVGPQQEAWIRRAVESTDMWWKLPTDLHMMIWDRLDPMTEEQAKRYREELMGERTQNVKTVDKQRFGRWFNLCEH</sequence>
<evidence type="ECO:0000259" key="2">
    <source>
        <dbReference type="Pfam" id="PF14033"/>
    </source>
</evidence>
<feature type="domain" description="DUF4246" evidence="3">
    <location>
        <begin position="21"/>
        <end position="84"/>
    </location>
</feature>
<feature type="domain" description="DUF4246" evidence="2">
    <location>
        <begin position="100"/>
        <end position="555"/>
    </location>
</feature>
<dbReference type="InterPro" id="IPR049192">
    <property type="entry name" value="DUF4246_C"/>
</dbReference>